<evidence type="ECO:0000256" key="12">
    <source>
        <dbReference type="SAM" id="MobiDB-lite"/>
    </source>
</evidence>
<feature type="compositionally biased region" description="Polar residues" evidence="12">
    <location>
        <begin position="959"/>
        <end position="970"/>
    </location>
</feature>
<evidence type="ECO:0000313" key="17">
    <source>
        <dbReference type="Proteomes" id="UP001519460"/>
    </source>
</evidence>
<feature type="region of interest" description="Disordered" evidence="12">
    <location>
        <begin position="957"/>
        <end position="979"/>
    </location>
</feature>
<dbReference type="AlphaFoldDB" id="A0ABD0K0B4"/>
<dbReference type="PRINTS" id="PR00205">
    <property type="entry name" value="CADHERIN"/>
</dbReference>
<dbReference type="FunFam" id="2.60.40.60:FF:000020">
    <property type="entry name" value="Dachsous cadherin-related 1b"/>
    <property type="match status" value="2"/>
</dbReference>
<evidence type="ECO:0000256" key="9">
    <source>
        <dbReference type="ARBA" id="ARBA00023136"/>
    </source>
</evidence>
<feature type="domain" description="Cadherin" evidence="15">
    <location>
        <begin position="587"/>
        <end position="691"/>
    </location>
</feature>
<keyword evidence="3 13" id="KW-0812">Transmembrane</keyword>
<dbReference type="EMBL" id="JACVVK020000274">
    <property type="protein sequence ID" value="KAK7480800.1"/>
    <property type="molecule type" value="Genomic_DNA"/>
</dbReference>
<feature type="domain" description="Cadherin" evidence="15">
    <location>
        <begin position="483"/>
        <end position="586"/>
    </location>
</feature>
<evidence type="ECO:0000259" key="15">
    <source>
        <dbReference type="PROSITE" id="PS50268"/>
    </source>
</evidence>
<evidence type="ECO:0000256" key="5">
    <source>
        <dbReference type="ARBA" id="ARBA00022737"/>
    </source>
</evidence>
<dbReference type="Pfam" id="PF08266">
    <property type="entry name" value="Cadherin_2"/>
    <property type="match status" value="1"/>
</dbReference>
<gene>
    <name evidence="16" type="ORF">BaRGS_00027966</name>
</gene>
<evidence type="ECO:0000256" key="3">
    <source>
        <dbReference type="ARBA" id="ARBA00022692"/>
    </source>
</evidence>
<feature type="domain" description="Cadherin" evidence="15">
    <location>
        <begin position="378"/>
        <end position="481"/>
    </location>
</feature>
<dbReference type="Gene3D" id="2.60.40.60">
    <property type="entry name" value="Cadherins"/>
    <property type="match status" value="7"/>
</dbReference>
<dbReference type="InterPro" id="IPR015919">
    <property type="entry name" value="Cadherin-like_sf"/>
</dbReference>
<feature type="domain" description="Cadherin" evidence="15">
    <location>
        <begin position="156"/>
        <end position="266"/>
    </location>
</feature>
<dbReference type="InterPro" id="IPR002126">
    <property type="entry name" value="Cadherin-like_dom"/>
</dbReference>
<keyword evidence="9 13" id="KW-0472">Membrane</keyword>
<feature type="domain" description="Cadherin" evidence="15">
    <location>
        <begin position="710"/>
        <end position="799"/>
    </location>
</feature>
<evidence type="ECO:0000256" key="7">
    <source>
        <dbReference type="ARBA" id="ARBA00022889"/>
    </source>
</evidence>
<name>A0ABD0K0B4_9CAEN</name>
<feature type="non-terminal residue" evidence="16">
    <location>
        <position position="993"/>
    </location>
</feature>
<dbReference type="GO" id="GO:0005886">
    <property type="term" value="C:plasma membrane"/>
    <property type="evidence" value="ECO:0007669"/>
    <property type="project" value="UniProtKB-SubCell"/>
</dbReference>
<dbReference type="FunFam" id="2.60.40.60:FF:000002">
    <property type="entry name" value="Protocadherin alpha 2"/>
    <property type="match status" value="1"/>
</dbReference>
<evidence type="ECO:0000256" key="11">
    <source>
        <dbReference type="PROSITE-ProRule" id="PRU00043"/>
    </source>
</evidence>
<dbReference type="InterPro" id="IPR050174">
    <property type="entry name" value="Protocadherin/Cadherin-CA"/>
</dbReference>
<evidence type="ECO:0000256" key="8">
    <source>
        <dbReference type="ARBA" id="ARBA00022989"/>
    </source>
</evidence>
<evidence type="ECO:0000256" key="2">
    <source>
        <dbReference type="ARBA" id="ARBA00022475"/>
    </source>
</evidence>
<organism evidence="16 17">
    <name type="scientific">Batillaria attramentaria</name>
    <dbReference type="NCBI Taxonomy" id="370345"/>
    <lineage>
        <taxon>Eukaryota</taxon>
        <taxon>Metazoa</taxon>
        <taxon>Spiralia</taxon>
        <taxon>Lophotrochozoa</taxon>
        <taxon>Mollusca</taxon>
        <taxon>Gastropoda</taxon>
        <taxon>Caenogastropoda</taxon>
        <taxon>Sorbeoconcha</taxon>
        <taxon>Cerithioidea</taxon>
        <taxon>Batillariidae</taxon>
        <taxon>Batillaria</taxon>
    </lineage>
</organism>
<proteinExistence type="predicted"/>
<sequence>MEKVTGEVAVKFFHLLLPVVLLNLALLPTPAVSQTSTPDLVFNILEEQDIGFRIGSVTENEDLLRNLTQAQRRQLRYGILDQSRYPASLFRVDDSTGEIFVAKRIDRESSSCYRNPECRLEFNVAISSSRIVSNIATVVVNVADKNDNPPYFPAQSSGRVTMEMSEWATVGTALKLSGAADRDYDRNNTVQRYALTAHTDTFSITDSNNLDGSSVLDLTLLHALDREVTSTYTFAILAYDGGDPPLSAALTVEIHVTDENDNSPAFHNASYTVEMRDEVVPGQVIVQVSADDHDEGENGKVKYQFSSLQRELLQRKFHVNQQTGEITAVSTLPAGVHQFVVEALDGGNPPLKSQTVVTVRVISSKNNAPFIQINTLSNGSNSFVEIPEDSGPGSFVAFVVADDPDEGPRGDVSCQLHGQILRLDTLAGKGYTLTLQGVVDRERQDTYNVTVTCSDNGDPPLSSTKSLLVVITDINDNPPAFTQKAQYSHAIPEGNYTERYILQVTAVDPDAGRNAEVTYSIEESVNPPFRIDPHNGIISVRGKLDREISPVIHLKVFATDHGQIPQTGTADVRISLQDVNDQFPTFNQSIFEYRVSEDTPVGTFLGKLAAYDMDEGQNGVFEFYYAGSTDGADPFVVEKNGTILTSGALDRETRDSFSFTVMVRDKGLPPKTTYASVVVTVLDVNDNDPLIQFPVSGNHTIHVTIIPESGMVLAKIVAYDSDAAENGSLHFAILSGNEDGALDIDPSGGEIRVKDISKLKNKNAYKLVISVKDYGIPQRGTNTSIVVDINYDNTTAVLLQQQRDRKRTSDDYIIIVAGVAGTTVVLSAIIIVAICFIFRQDRKYRSKPGAVNNQAGVTDDGEFFRNLNVPENLSDDEKLRPSVDEEGEIGSGKPPKDPAEHLYQNEPYHLDGFKRLHPEPSNFVRASHRKKEVSFAGSPTPCGGDEVDDVVFRSEAGSPVSQGYRNSGSSFGMVGSGERGDFFKQQHGFLGKQ</sequence>
<dbReference type="PROSITE" id="PS50268">
    <property type="entry name" value="CADHERIN_2"/>
    <property type="match status" value="7"/>
</dbReference>
<dbReference type="PANTHER" id="PTHR24028">
    <property type="entry name" value="CADHERIN-87A"/>
    <property type="match status" value="1"/>
</dbReference>
<dbReference type="Pfam" id="PF00028">
    <property type="entry name" value="Cadherin"/>
    <property type="match status" value="6"/>
</dbReference>
<keyword evidence="4 14" id="KW-0732">Signal</keyword>
<protein>
    <recommendedName>
        <fullName evidence="15">Cadherin domain-containing protein</fullName>
    </recommendedName>
</protein>
<dbReference type="GO" id="GO:0005509">
    <property type="term" value="F:calcium ion binding"/>
    <property type="evidence" value="ECO:0007669"/>
    <property type="project" value="UniProtKB-UniRule"/>
</dbReference>
<evidence type="ECO:0000256" key="1">
    <source>
        <dbReference type="ARBA" id="ARBA00004251"/>
    </source>
</evidence>
<evidence type="ECO:0000313" key="16">
    <source>
        <dbReference type="EMBL" id="KAK7480800.1"/>
    </source>
</evidence>
<feature type="domain" description="Cadherin" evidence="15">
    <location>
        <begin position="267"/>
        <end position="371"/>
    </location>
</feature>
<keyword evidence="5" id="KW-0677">Repeat</keyword>
<keyword evidence="2" id="KW-1003">Cell membrane</keyword>
<feature type="domain" description="Cadherin" evidence="15">
    <location>
        <begin position="36"/>
        <end position="152"/>
    </location>
</feature>
<comment type="caution">
    <text evidence="16">The sequence shown here is derived from an EMBL/GenBank/DDBJ whole genome shotgun (WGS) entry which is preliminary data.</text>
</comment>
<dbReference type="FunFam" id="2.60.40.60:FF:000007">
    <property type="entry name" value="Protocadherin alpha 2"/>
    <property type="match status" value="1"/>
</dbReference>
<dbReference type="SMART" id="SM00112">
    <property type="entry name" value="CA"/>
    <property type="match status" value="7"/>
</dbReference>
<feature type="region of interest" description="Disordered" evidence="12">
    <location>
        <begin position="873"/>
        <end position="903"/>
    </location>
</feature>
<keyword evidence="6 11" id="KW-0106">Calcium</keyword>
<reference evidence="16 17" key="1">
    <citation type="journal article" date="2023" name="Sci. Data">
        <title>Genome assembly of the Korean intertidal mud-creeper Batillaria attramentaria.</title>
        <authorList>
            <person name="Patra A.K."/>
            <person name="Ho P.T."/>
            <person name="Jun S."/>
            <person name="Lee S.J."/>
            <person name="Kim Y."/>
            <person name="Won Y.J."/>
        </authorList>
    </citation>
    <scope>NUCLEOTIDE SEQUENCE [LARGE SCALE GENOMIC DNA]</scope>
    <source>
        <strain evidence="16">Wonlab-2016</strain>
    </source>
</reference>
<feature type="transmembrane region" description="Helical" evidence="13">
    <location>
        <begin position="812"/>
        <end position="838"/>
    </location>
</feature>
<dbReference type="Proteomes" id="UP001519460">
    <property type="component" value="Unassembled WGS sequence"/>
</dbReference>
<evidence type="ECO:0000256" key="10">
    <source>
        <dbReference type="ARBA" id="ARBA00023180"/>
    </source>
</evidence>
<dbReference type="GO" id="GO:0007155">
    <property type="term" value="P:cell adhesion"/>
    <property type="evidence" value="ECO:0007669"/>
    <property type="project" value="UniProtKB-KW"/>
</dbReference>
<feature type="chain" id="PRO_5044750804" description="Cadherin domain-containing protein" evidence="14">
    <location>
        <begin position="34"/>
        <end position="993"/>
    </location>
</feature>
<evidence type="ECO:0000256" key="6">
    <source>
        <dbReference type="ARBA" id="ARBA00022837"/>
    </source>
</evidence>
<dbReference type="InterPro" id="IPR020894">
    <property type="entry name" value="Cadherin_CS"/>
</dbReference>
<dbReference type="PANTHER" id="PTHR24028:SF146">
    <property type="entry name" value="CADHERIN 96CB, ISOFORM D-RELATED"/>
    <property type="match status" value="1"/>
</dbReference>
<accession>A0ABD0K0B4</accession>
<keyword evidence="8 13" id="KW-1133">Transmembrane helix</keyword>
<keyword evidence="7" id="KW-0130">Cell adhesion</keyword>
<evidence type="ECO:0000256" key="14">
    <source>
        <dbReference type="SAM" id="SignalP"/>
    </source>
</evidence>
<keyword evidence="10" id="KW-0325">Glycoprotein</keyword>
<feature type="signal peptide" evidence="14">
    <location>
        <begin position="1"/>
        <end position="33"/>
    </location>
</feature>
<dbReference type="FunFam" id="2.60.40.60:FF:000092">
    <property type="entry name" value="Protocadherin 8"/>
    <property type="match status" value="1"/>
</dbReference>
<comment type="subcellular location">
    <subcellularLocation>
        <location evidence="1">Cell membrane</location>
        <topology evidence="1">Single-pass type I membrane protein</topology>
    </subcellularLocation>
</comment>
<evidence type="ECO:0000256" key="13">
    <source>
        <dbReference type="SAM" id="Phobius"/>
    </source>
</evidence>
<dbReference type="CDD" id="cd11304">
    <property type="entry name" value="Cadherin_repeat"/>
    <property type="match status" value="7"/>
</dbReference>
<evidence type="ECO:0000256" key="4">
    <source>
        <dbReference type="ARBA" id="ARBA00022729"/>
    </source>
</evidence>
<dbReference type="SUPFAM" id="SSF49313">
    <property type="entry name" value="Cadherin-like"/>
    <property type="match status" value="7"/>
</dbReference>
<dbReference type="InterPro" id="IPR013164">
    <property type="entry name" value="Cadherin_N"/>
</dbReference>
<keyword evidence="17" id="KW-1185">Reference proteome</keyword>
<dbReference type="PROSITE" id="PS00232">
    <property type="entry name" value="CADHERIN_1"/>
    <property type="match status" value="3"/>
</dbReference>